<keyword evidence="3" id="KW-1185">Reference proteome</keyword>
<sequence length="683" mass="74507">MQPAIPYDQLLASPTLRRVEVSYGTDDPKIEHETKEGYIPASCTAPFDPAWFSLPADRYNPLLATSSMGLASATYGNRQANGFSYILDTMAAYGFKDVDISSYLHRNRDDHADIDHDVNLVAYAFGHQALAGPDGEGFELVACVVRGTSPTLEWLSNADVADSVEGGDYASLRWHEGFRASELECLGNLERYLRDHGLDTATTRIWNCGHSRGGPISNILGMDLDTWGDRGFSVTPDHVYTYTLACSLTTFDEDAHGPRYGNIWNINHPEDFIGRIPAAHWGFRRYGTDVFLPSIATSYRAFQRTKADADRRFLALGGARAYTVHGIAGPDSFVHEAVCCAATVAEMYALPHAAGCHWHPFSDFFQAFCRVAGTAGLERVKAAASLARLAAGAYWHALSYFVEDQFLKPLSPITHNEQHYLARLEAVDALGEDVLDGWRADTRRITFYGTLDVDVVCLDDPHPTDTFNDGAVSLEGAALQPRAEGGRVVSRIVGDKVDPDLLDTPDSVAVYADHRADRLCLWLPVDGRYLVRLTAREDNAAIDATCAVCHPEGAVLAQEVFSAGSLAAGHSLVLDGADLVGRLPQGRVEEAWASFAERGDFPPTLAVDAVPYPPRPDGGDAVGDRGLMAGDHALLRAYEVAGHRFRGWHEDAGDGTPGRLVSRDRVMTVKVGEEDARYVAVFD</sequence>
<dbReference type="InterPro" id="IPR002921">
    <property type="entry name" value="Fungal_lipase-type"/>
</dbReference>
<dbReference type="Gene3D" id="3.40.50.1820">
    <property type="entry name" value="alpha/beta hydrolase"/>
    <property type="match status" value="1"/>
</dbReference>
<evidence type="ECO:0000313" key="2">
    <source>
        <dbReference type="EMBL" id="GJM56019.1"/>
    </source>
</evidence>
<dbReference type="Proteomes" id="UP001055025">
    <property type="component" value="Unassembled WGS sequence"/>
</dbReference>
<dbReference type="RefSeq" id="WP_135978437.1">
    <property type="nucleotide sequence ID" value="NZ_BQKC01000001.1"/>
</dbReference>
<protein>
    <recommendedName>
        <fullName evidence="1">Fungal lipase-type domain-containing protein</fullName>
    </recommendedName>
</protein>
<comment type="caution">
    <text evidence="2">The sequence shown here is derived from an EMBL/GenBank/DDBJ whole genome shotgun (WGS) entry which is preliminary data.</text>
</comment>
<name>A0AAV5B6E6_9ACTN</name>
<evidence type="ECO:0000259" key="1">
    <source>
        <dbReference type="Pfam" id="PF01764"/>
    </source>
</evidence>
<dbReference type="GO" id="GO:0006629">
    <property type="term" value="P:lipid metabolic process"/>
    <property type="evidence" value="ECO:0007669"/>
    <property type="project" value="InterPro"/>
</dbReference>
<reference evidence="2" key="1">
    <citation type="journal article" date="2022" name="Int. J. Syst. Evol. Microbiol.">
        <title>Granulimonas faecalis gen. nov., sp. nov., and Leptogranulimonas caecicola gen. nov., sp. nov., novel lactate-producing Atopobiaceae bacteria isolated from mouse intestines, and an emended description of the family Atopobiaceae.</title>
        <authorList>
            <person name="Morinaga K."/>
            <person name="Kusada H."/>
            <person name="Sakamoto S."/>
            <person name="Murakami T."/>
            <person name="Toyoda A."/>
            <person name="Mori H."/>
            <person name="Meng X.Y."/>
            <person name="Takashino M."/>
            <person name="Murotomi K."/>
            <person name="Tamaki H."/>
        </authorList>
    </citation>
    <scope>NUCLEOTIDE SEQUENCE</scope>
    <source>
        <strain evidence="2">OPF53</strain>
    </source>
</reference>
<dbReference type="InterPro" id="IPR029058">
    <property type="entry name" value="AB_hydrolase_fold"/>
</dbReference>
<organism evidence="2 3">
    <name type="scientific">Granulimonas faecalis</name>
    <dbReference type="NCBI Taxonomy" id="2894155"/>
    <lineage>
        <taxon>Bacteria</taxon>
        <taxon>Bacillati</taxon>
        <taxon>Actinomycetota</taxon>
        <taxon>Coriobacteriia</taxon>
        <taxon>Coriobacteriales</taxon>
        <taxon>Kribbibacteriaceae</taxon>
        <taxon>Granulimonas</taxon>
    </lineage>
</organism>
<gene>
    <name evidence="2" type="ORF">ATOP_16740</name>
</gene>
<feature type="domain" description="Fungal lipase-type" evidence="1">
    <location>
        <begin position="144"/>
        <end position="279"/>
    </location>
</feature>
<proteinExistence type="predicted"/>
<dbReference type="AlphaFoldDB" id="A0AAV5B6E6"/>
<dbReference type="EMBL" id="BQKC01000001">
    <property type="protein sequence ID" value="GJM56019.1"/>
    <property type="molecule type" value="Genomic_DNA"/>
</dbReference>
<evidence type="ECO:0000313" key="3">
    <source>
        <dbReference type="Proteomes" id="UP001055025"/>
    </source>
</evidence>
<dbReference type="SUPFAM" id="SSF53474">
    <property type="entry name" value="alpha/beta-Hydrolases"/>
    <property type="match status" value="1"/>
</dbReference>
<accession>A0AAV5B6E6</accession>
<dbReference type="Pfam" id="PF01764">
    <property type="entry name" value="Lipase_3"/>
    <property type="match status" value="1"/>
</dbReference>